<dbReference type="InterPro" id="IPR010982">
    <property type="entry name" value="Lambda_DNA-bd_dom_sf"/>
</dbReference>
<protein>
    <recommendedName>
        <fullName evidence="2">HTH cro/C1-type domain-containing protein</fullName>
    </recommendedName>
</protein>
<evidence type="ECO:0000256" key="1">
    <source>
        <dbReference type="ARBA" id="ARBA00007227"/>
    </source>
</evidence>
<dbReference type="CDD" id="cd00093">
    <property type="entry name" value="HTH_XRE"/>
    <property type="match status" value="1"/>
</dbReference>
<gene>
    <name evidence="3" type="ORF">Metlim_0926</name>
</gene>
<dbReference type="HOGENOM" id="CLU_057454_1_0_2"/>
<accession>H1YYF0</accession>
<dbReference type="Proteomes" id="UP000005741">
    <property type="component" value="Chromosome"/>
</dbReference>
<dbReference type="SMART" id="SM00530">
    <property type="entry name" value="HTH_XRE"/>
    <property type="match status" value="1"/>
</dbReference>
<dbReference type="SUPFAM" id="SSF47413">
    <property type="entry name" value="lambda repressor-like DNA-binding domains"/>
    <property type="match status" value="1"/>
</dbReference>
<dbReference type="PANTHER" id="PTHR43236">
    <property type="entry name" value="ANTITOXIN HIGA1"/>
    <property type="match status" value="1"/>
</dbReference>
<dbReference type="PANTHER" id="PTHR43236:SF2">
    <property type="entry name" value="BLL0069 PROTEIN"/>
    <property type="match status" value="1"/>
</dbReference>
<dbReference type="InParanoid" id="H1YYF0"/>
<dbReference type="InterPro" id="IPR010359">
    <property type="entry name" value="IrrE_HExxH"/>
</dbReference>
<name>H1YYF0_9EURY</name>
<evidence type="ECO:0000259" key="2">
    <source>
        <dbReference type="PROSITE" id="PS50943"/>
    </source>
</evidence>
<dbReference type="AlphaFoldDB" id="H1YYF0"/>
<dbReference type="Pfam" id="PF06114">
    <property type="entry name" value="Peptidase_M78"/>
    <property type="match status" value="1"/>
</dbReference>
<dbReference type="PROSITE" id="PS50943">
    <property type="entry name" value="HTH_CROC1"/>
    <property type="match status" value="1"/>
</dbReference>
<dbReference type="InterPro" id="IPR001387">
    <property type="entry name" value="Cro/C1-type_HTH"/>
</dbReference>
<evidence type="ECO:0000313" key="3">
    <source>
        <dbReference type="EMBL" id="EHQ35048.1"/>
    </source>
</evidence>
<comment type="similarity">
    <text evidence="1">Belongs to the short-chain fatty acyl-CoA assimilation regulator (ScfR) family.</text>
</comment>
<dbReference type="Gene3D" id="1.10.260.40">
    <property type="entry name" value="lambda repressor-like DNA-binding domains"/>
    <property type="match status" value="1"/>
</dbReference>
<reference evidence="3 4" key="1">
    <citation type="submission" date="2011-10" db="EMBL/GenBank/DDBJ databases">
        <title>The Improved High-Quality Draft genome of Methanoplanus limicola DSM 2279.</title>
        <authorList>
            <consortium name="US DOE Joint Genome Institute (JGI-PGF)"/>
            <person name="Lucas S."/>
            <person name="Copeland A."/>
            <person name="Lapidus A."/>
            <person name="Glavina del Rio T."/>
            <person name="Dalin E."/>
            <person name="Tice H."/>
            <person name="Bruce D."/>
            <person name="Goodwin L."/>
            <person name="Pitluck S."/>
            <person name="Peters L."/>
            <person name="Mikhailova N."/>
            <person name="Lu M."/>
            <person name="Kyrpides N."/>
            <person name="Mavromatis K."/>
            <person name="Ivanova N."/>
            <person name="Markowitz V."/>
            <person name="Cheng J.-F."/>
            <person name="Hugenholtz P."/>
            <person name="Woyke T."/>
            <person name="Wu D."/>
            <person name="Wirth R."/>
            <person name="Brambilla E.-M."/>
            <person name="Klenk H.-P."/>
            <person name="Eisen J.A."/>
        </authorList>
    </citation>
    <scope>NUCLEOTIDE SEQUENCE [LARGE SCALE GENOMIC DNA]</scope>
    <source>
        <strain evidence="3 4">DSM 2279</strain>
    </source>
</reference>
<dbReference type="RefSeq" id="WP_004076779.1">
    <property type="nucleotide sequence ID" value="NZ_CM001436.1"/>
</dbReference>
<dbReference type="OrthoDB" id="78367at2157"/>
<dbReference type="Gene3D" id="1.10.10.2910">
    <property type="match status" value="1"/>
</dbReference>
<dbReference type="GO" id="GO:0003677">
    <property type="term" value="F:DNA binding"/>
    <property type="evidence" value="ECO:0007669"/>
    <property type="project" value="InterPro"/>
</dbReference>
<organism evidence="3 4">
    <name type="scientific">Methanoplanus limicola DSM 2279</name>
    <dbReference type="NCBI Taxonomy" id="937775"/>
    <lineage>
        <taxon>Archaea</taxon>
        <taxon>Methanobacteriati</taxon>
        <taxon>Methanobacteriota</taxon>
        <taxon>Stenosarchaea group</taxon>
        <taxon>Methanomicrobia</taxon>
        <taxon>Methanomicrobiales</taxon>
        <taxon>Methanomicrobiaceae</taxon>
        <taxon>Methanoplanus</taxon>
    </lineage>
</organism>
<keyword evidence="4" id="KW-1185">Reference proteome</keyword>
<dbReference type="EMBL" id="CM001436">
    <property type="protein sequence ID" value="EHQ35048.1"/>
    <property type="molecule type" value="Genomic_DNA"/>
</dbReference>
<evidence type="ECO:0000313" key="4">
    <source>
        <dbReference type="Proteomes" id="UP000005741"/>
    </source>
</evidence>
<sequence length="388" mass="44658">MAVAIISPVVLRWARERAHLDYESLAKSAKVKPEKILLWEEGKERPTFRQAQQIAKKLYIPFGYLFLPQPPEQKLPIPDLRTVGSDISTEFGADIYDLIMDVQRKKDWYRDYLLERGAEPLPYIGKYDTNSDPKQIASDITKTLGPEISEIKTPKREDQFLNYLTEKAEDAGIVVMRSGIVCNNTHRPLEVYEFRGFAICDDIAPVIFINGNDAKAAQTFTLIHELAHLWIGQSGISDISLENQINNKKQNTEKLCNTVAAEVLVPENKFSEKWKVTDSLEDNAFRLAEYFRVSTVVIARRAFDLGLIERFEYSKYYNNQKQLWQEKKTETKRGGNYYRTIPVRNGRKFTDAVIRSTFEQSLLLRDAGRLLNINPSKISRLAEERNIG</sequence>
<dbReference type="STRING" id="937775.Metlim_0926"/>
<proteinExistence type="inferred from homology"/>
<dbReference type="InterPro" id="IPR052345">
    <property type="entry name" value="Rad_response_metalloprotease"/>
</dbReference>
<feature type="domain" description="HTH cro/C1-type" evidence="2">
    <location>
        <begin position="11"/>
        <end position="65"/>
    </location>
</feature>